<proteinExistence type="predicted"/>
<keyword evidence="2" id="KW-1185">Reference proteome</keyword>
<sequence length="34" mass="3878">MAHFADLTDSTIQCIGIYKFENNSSVLQKKISFK</sequence>
<name>A0ABY6HL18_9ARCH</name>
<reference evidence="1" key="1">
    <citation type="submission" date="2022-09" db="EMBL/GenBank/DDBJ databases">
        <title>Actin cytoskeleton and complex cell architecture in an #Asgard archaeon.</title>
        <authorList>
            <person name="Ponce Toledo R.I."/>
            <person name="Schleper C."/>
            <person name="Rodrigues Oliveira T."/>
            <person name="Wollweber F."/>
            <person name="Xu J."/>
            <person name="Rittmann S."/>
            <person name="Klingl A."/>
            <person name="Pilhofer M."/>
        </authorList>
    </citation>
    <scope>NUCLEOTIDE SEQUENCE</scope>
    <source>
        <strain evidence="1">B-35</strain>
    </source>
</reference>
<dbReference type="EMBL" id="CP104013">
    <property type="protein sequence ID" value="UYP44214.1"/>
    <property type="molecule type" value="Genomic_DNA"/>
</dbReference>
<evidence type="ECO:0000313" key="1">
    <source>
        <dbReference type="EMBL" id="UYP44214.1"/>
    </source>
</evidence>
<dbReference type="Proteomes" id="UP001208689">
    <property type="component" value="Chromosome"/>
</dbReference>
<accession>A0ABY6HL18</accession>
<gene>
    <name evidence="1" type="ORF">NEF87_000499</name>
</gene>
<organism evidence="1 2">
    <name type="scientific">Candidatus Lokiarchaeum ossiferum</name>
    <dbReference type="NCBI Taxonomy" id="2951803"/>
    <lineage>
        <taxon>Archaea</taxon>
        <taxon>Promethearchaeati</taxon>
        <taxon>Promethearchaeota</taxon>
        <taxon>Promethearchaeia</taxon>
        <taxon>Promethearchaeales</taxon>
        <taxon>Promethearchaeaceae</taxon>
        <taxon>Candidatus Lokiarchaeum</taxon>
    </lineage>
</organism>
<evidence type="ECO:0000313" key="2">
    <source>
        <dbReference type="Proteomes" id="UP001208689"/>
    </source>
</evidence>
<protein>
    <submittedName>
        <fullName evidence="1">Uncharacterized protein</fullName>
    </submittedName>
</protein>